<accession>A0AA40BPM8</accession>
<evidence type="ECO:0000256" key="1">
    <source>
        <dbReference type="PROSITE-ProRule" id="PRU00221"/>
    </source>
</evidence>
<comment type="caution">
    <text evidence="3">The sequence shown here is derived from an EMBL/GenBank/DDBJ whole genome shotgun (WGS) entry which is preliminary data.</text>
</comment>
<feature type="repeat" description="WD" evidence="1">
    <location>
        <begin position="509"/>
        <end position="550"/>
    </location>
</feature>
<reference evidence="3" key="1">
    <citation type="submission" date="2023-06" db="EMBL/GenBank/DDBJ databases">
        <title>Genome-scale phylogeny and comparative genomics of the fungal order Sordariales.</title>
        <authorList>
            <consortium name="Lawrence Berkeley National Laboratory"/>
            <person name="Hensen N."/>
            <person name="Bonometti L."/>
            <person name="Westerberg I."/>
            <person name="Brannstrom I.O."/>
            <person name="Guillou S."/>
            <person name="Cros-Aarteil S."/>
            <person name="Calhoun S."/>
            <person name="Haridas S."/>
            <person name="Kuo A."/>
            <person name="Mondo S."/>
            <person name="Pangilinan J."/>
            <person name="Riley R."/>
            <person name="LaButti K."/>
            <person name="Andreopoulos B."/>
            <person name="Lipzen A."/>
            <person name="Chen C."/>
            <person name="Yanf M."/>
            <person name="Daum C."/>
            <person name="Ng V."/>
            <person name="Clum A."/>
            <person name="Steindorff A."/>
            <person name="Ohm R."/>
            <person name="Martin F."/>
            <person name="Silar P."/>
            <person name="Natvig D."/>
            <person name="Lalanne C."/>
            <person name="Gautier V."/>
            <person name="Ament-velasquez S.L."/>
            <person name="Kruys A."/>
            <person name="Hutchinson M.I."/>
            <person name="Powell A.J."/>
            <person name="Barry K."/>
            <person name="Miller A.N."/>
            <person name="Grigoriev I.V."/>
            <person name="Debuchy R."/>
            <person name="Gladieux P."/>
            <person name="Thoren M.H."/>
            <person name="Johannesson H."/>
        </authorList>
    </citation>
    <scope>NUCLEOTIDE SEQUENCE</scope>
    <source>
        <strain evidence="3">SMH3187-1</strain>
    </source>
</reference>
<evidence type="ECO:0000313" key="4">
    <source>
        <dbReference type="Proteomes" id="UP001172155"/>
    </source>
</evidence>
<dbReference type="Proteomes" id="UP001172155">
    <property type="component" value="Unassembled WGS sequence"/>
</dbReference>
<sequence>MELPAATPREGIARSIDQTLSVIPRTSTSIARFIRSVRAAHGDLSTVTRDLSDLRLVLELMRDEPEIPHRLDVELVILLGACQYAMAAIETAVARCPDSVAWLSGTSKDEVMVQRANLAMFREALALVLEVVTLATPDLSKSDAIAVEIQTRIQIDRLRDQSRSSDERIKSALGPYLDAVFECSQASSRKGAERRWFDDATRARRISDGDILQSGLEQLHLANSKASAAAAQQRASLRAPSKQDCDVFESSGPWYPTAAMSLPYYGPNTESASGKTDRLDHVHQQIQGLPYFQQQEQWQRIQQHRKMPPPSSPNSRTSIPGSTPPQSSLGFHSAQSSQSRPSWDYSASSSLSQQESPPPQSAGRWGEPYRHQQFLGQMPASASHSRNASFSSTGPLNPSSIAVQAALLYRSGSASPGIPSSGALSPALGFQQPDRLRSITPSSCPPPAQPLVPPPSSTFASVTPTTNDNSSIMLPPPSISAAPSFIDARPASIVSPPQLKITPSRHLVEKGKNQDVAHLDTSPSGNYLATRHTNKYLKIWSVHKNAVFASIKTTSYVQPQPRSREYFVRSHAMLSENACLIGITTHFGLTLEIYNFSKGGSGAKKVQVIDDAHRWAASKLDAYHTSYAPLVVYRPKSDRIDRFFLARHPGAKKPFWEDATNAIELTKANLPFIPKFPELAYSSNSPYLFAAAGPRPGEPPRANPTILIAWQMTPVSDNKLQARSPVDTIRSLEDESHHLPHRYCVPEYPALQTALPSCLAAHGTCAVSIWIPANHTEVQLPGNKYKRKPMPAPERFVLVWDLLLNTTRIFAIPNVQACVSPDCRWVAYCDANAGQFVVLDVASGGKEVWRCGPDAMGRHAGGQEGFASFGGQLESLQKVTVFEFSADGQALMVGDVNGGVGVYNVVETSVAGEVRFELPGAEVGASGTQRHEQVAELGA</sequence>
<proteinExistence type="predicted"/>
<feature type="compositionally biased region" description="Pro residues" evidence="2">
    <location>
        <begin position="443"/>
        <end position="456"/>
    </location>
</feature>
<gene>
    <name evidence="3" type="ORF">B0T18DRAFT_236649</name>
</gene>
<feature type="compositionally biased region" description="Polar residues" evidence="2">
    <location>
        <begin position="313"/>
        <end position="340"/>
    </location>
</feature>
<dbReference type="InterPro" id="IPR001680">
    <property type="entry name" value="WD40_rpt"/>
</dbReference>
<evidence type="ECO:0000256" key="2">
    <source>
        <dbReference type="SAM" id="MobiDB-lite"/>
    </source>
</evidence>
<organism evidence="3 4">
    <name type="scientific">Schizothecium vesticola</name>
    <dbReference type="NCBI Taxonomy" id="314040"/>
    <lineage>
        <taxon>Eukaryota</taxon>
        <taxon>Fungi</taxon>
        <taxon>Dikarya</taxon>
        <taxon>Ascomycota</taxon>
        <taxon>Pezizomycotina</taxon>
        <taxon>Sordariomycetes</taxon>
        <taxon>Sordariomycetidae</taxon>
        <taxon>Sordariales</taxon>
        <taxon>Schizotheciaceae</taxon>
        <taxon>Schizothecium</taxon>
    </lineage>
</organism>
<feature type="region of interest" description="Disordered" evidence="2">
    <location>
        <begin position="296"/>
        <end position="397"/>
    </location>
</feature>
<keyword evidence="1" id="KW-0853">WD repeat</keyword>
<feature type="region of interest" description="Disordered" evidence="2">
    <location>
        <begin position="434"/>
        <end position="473"/>
    </location>
</feature>
<feature type="compositionally biased region" description="Polar residues" evidence="2">
    <location>
        <begin position="458"/>
        <end position="469"/>
    </location>
</feature>
<dbReference type="AlphaFoldDB" id="A0AA40BPM8"/>
<name>A0AA40BPM8_9PEZI</name>
<evidence type="ECO:0000313" key="3">
    <source>
        <dbReference type="EMBL" id="KAK0737923.1"/>
    </source>
</evidence>
<dbReference type="SUPFAM" id="SSF69322">
    <property type="entry name" value="Tricorn protease domain 2"/>
    <property type="match status" value="1"/>
</dbReference>
<dbReference type="PROSITE" id="PS50082">
    <property type="entry name" value="WD_REPEATS_2"/>
    <property type="match status" value="1"/>
</dbReference>
<dbReference type="EMBL" id="JAUKUD010000007">
    <property type="protein sequence ID" value="KAK0737923.1"/>
    <property type="molecule type" value="Genomic_DNA"/>
</dbReference>
<keyword evidence="4" id="KW-1185">Reference proteome</keyword>
<feature type="compositionally biased region" description="Low complexity" evidence="2">
    <location>
        <begin position="341"/>
        <end position="355"/>
    </location>
</feature>
<protein>
    <submittedName>
        <fullName evidence="3">Uncharacterized protein</fullName>
    </submittedName>
</protein>
<feature type="compositionally biased region" description="Low complexity" evidence="2">
    <location>
        <begin position="380"/>
        <end position="392"/>
    </location>
</feature>